<reference evidence="1 2" key="1">
    <citation type="submission" date="2016-10" db="EMBL/GenBank/DDBJ databases">
        <authorList>
            <person name="Varghese N."/>
            <person name="Submissions S."/>
        </authorList>
    </citation>
    <scope>NUCLEOTIDE SEQUENCE [LARGE SCALE GENOMIC DNA]</scope>
    <source>
        <strain evidence="1 2">ATCC 43761</strain>
    </source>
</reference>
<protein>
    <submittedName>
        <fullName evidence="1">Site-specific DNA-methyltransferase (Adenine-specific)/modification methylase</fullName>
    </submittedName>
</protein>
<keyword evidence="1" id="KW-0489">Methyltransferase</keyword>
<dbReference type="EMBL" id="FMXC01000034">
    <property type="protein sequence ID" value="SDA67032.1"/>
    <property type="molecule type" value="Genomic_DNA"/>
</dbReference>
<accession>A0ABY0MDZ0</accession>
<proteinExistence type="predicted"/>
<dbReference type="GO" id="GO:0032259">
    <property type="term" value="P:methylation"/>
    <property type="evidence" value="ECO:0007669"/>
    <property type="project" value="UniProtKB-KW"/>
</dbReference>
<organism evidence="1 2">
    <name type="scientific">Lactobacillus kefiranofaciens</name>
    <dbReference type="NCBI Taxonomy" id="267818"/>
    <lineage>
        <taxon>Bacteria</taxon>
        <taxon>Bacillati</taxon>
        <taxon>Bacillota</taxon>
        <taxon>Bacilli</taxon>
        <taxon>Lactobacillales</taxon>
        <taxon>Lactobacillaceae</taxon>
        <taxon>Lactobacillus</taxon>
    </lineage>
</organism>
<dbReference type="InterPro" id="IPR029063">
    <property type="entry name" value="SAM-dependent_MTases_sf"/>
</dbReference>
<dbReference type="GO" id="GO:0008168">
    <property type="term" value="F:methyltransferase activity"/>
    <property type="evidence" value="ECO:0007669"/>
    <property type="project" value="UniProtKB-KW"/>
</dbReference>
<dbReference type="SUPFAM" id="SSF53335">
    <property type="entry name" value="S-adenosyl-L-methionine-dependent methyltransferases"/>
    <property type="match status" value="1"/>
</dbReference>
<name>A0ABY0MDZ0_9LACO</name>
<dbReference type="Proteomes" id="UP000181860">
    <property type="component" value="Unassembled WGS sequence"/>
</dbReference>
<keyword evidence="1" id="KW-0808">Transferase</keyword>
<sequence>MINYSKMINNVTQGDTLEIMKSIPDNAIDFLLVDLPYGTTQNKWDSVIPLDQLWAEYQLSDQLRACS</sequence>
<gene>
    <name evidence="1" type="ORF">SAMN02983011_02045</name>
</gene>
<keyword evidence="2" id="KW-1185">Reference proteome</keyword>
<evidence type="ECO:0000313" key="1">
    <source>
        <dbReference type="EMBL" id="SDA67032.1"/>
    </source>
</evidence>
<evidence type="ECO:0000313" key="2">
    <source>
        <dbReference type="Proteomes" id="UP000181860"/>
    </source>
</evidence>
<comment type="caution">
    <text evidence="1">The sequence shown here is derived from an EMBL/GenBank/DDBJ whole genome shotgun (WGS) entry which is preliminary data.</text>
</comment>
<dbReference type="Gene3D" id="3.40.50.150">
    <property type="entry name" value="Vaccinia Virus protein VP39"/>
    <property type="match status" value="1"/>
</dbReference>